<dbReference type="EMBL" id="REFW01000001">
    <property type="protein sequence ID" value="RMB61602.1"/>
    <property type="molecule type" value="Genomic_DNA"/>
</dbReference>
<accession>A0A3M0GFX5</accession>
<dbReference type="Gene3D" id="3.40.50.300">
    <property type="entry name" value="P-loop containing nucleotide triphosphate hydrolases"/>
    <property type="match status" value="1"/>
</dbReference>
<dbReference type="AlphaFoldDB" id="A0A3M0GFX5"/>
<evidence type="ECO:0000256" key="3">
    <source>
        <dbReference type="ARBA" id="ARBA00022840"/>
    </source>
</evidence>
<dbReference type="GO" id="GO:0015188">
    <property type="term" value="F:L-isoleucine transmembrane transporter activity"/>
    <property type="evidence" value="ECO:0007669"/>
    <property type="project" value="TreeGrafter"/>
</dbReference>
<dbReference type="InterPro" id="IPR003439">
    <property type="entry name" value="ABC_transporter-like_ATP-bd"/>
</dbReference>
<organism evidence="5 6">
    <name type="scientific">Tessaracoccus antarcticus</name>
    <dbReference type="NCBI Taxonomy" id="2479848"/>
    <lineage>
        <taxon>Bacteria</taxon>
        <taxon>Bacillati</taxon>
        <taxon>Actinomycetota</taxon>
        <taxon>Actinomycetes</taxon>
        <taxon>Propionibacteriales</taxon>
        <taxon>Propionibacteriaceae</taxon>
        <taxon>Tessaracoccus</taxon>
    </lineage>
</organism>
<dbReference type="Proteomes" id="UP000275256">
    <property type="component" value="Unassembled WGS sequence"/>
</dbReference>
<dbReference type="InterPro" id="IPR027417">
    <property type="entry name" value="P-loop_NTPase"/>
</dbReference>
<dbReference type="SUPFAM" id="SSF52540">
    <property type="entry name" value="P-loop containing nucleoside triphosphate hydrolases"/>
    <property type="match status" value="1"/>
</dbReference>
<dbReference type="FunFam" id="3.40.50.300:FF:000421">
    <property type="entry name" value="Branched-chain amino acid ABC transporter ATP-binding protein"/>
    <property type="match status" value="1"/>
</dbReference>
<name>A0A3M0GFX5_9ACTN</name>
<dbReference type="GO" id="GO:0042941">
    <property type="term" value="P:D-alanine transmembrane transport"/>
    <property type="evidence" value="ECO:0007669"/>
    <property type="project" value="TreeGrafter"/>
</dbReference>
<dbReference type="GO" id="GO:0015192">
    <property type="term" value="F:L-phenylalanine transmembrane transporter activity"/>
    <property type="evidence" value="ECO:0007669"/>
    <property type="project" value="TreeGrafter"/>
</dbReference>
<dbReference type="Pfam" id="PF12399">
    <property type="entry name" value="BCA_ABC_TP_C"/>
    <property type="match status" value="1"/>
</dbReference>
<dbReference type="GO" id="GO:1903806">
    <property type="term" value="P:L-isoleucine import across plasma membrane"/>
    <property type="evidence" value="ECO:0007669"/>
    <property type="project" value="TreeGrafter"/>
</dbReference>
<dbReference type="GO" id="GO:0005304">
    <property type="term" value="F:L-valine transmembrane transporter activity"/>
    <property type="evidence" value="ECO:0007669"/>
    <property type="project" value="TreeGrafter"/>
</dbReference>
<dbReference type="OrthoDB" id="9805514at2"/>
<sequence>MSTVLEVVGLTKRFGSLTAVDDSTFTIEEGEVVGVIGPNGSGKSTTINLISGELAPHAGRVILDGADITGASPDAVAIAGARRTFQNGRVFGNATVQDNLLVGQASLVRAVHPLSGLRRFPVLRWVSLVAEVGLALLPSRARREEAAQMDERVTAQLERFGDRLVPRRLHNAATLSYANRRRTEIARALSSSPRLLLLDEPTAGMNTSETAEVMEQLLVLKSQRQTMLLVEHKLDLVMTVSDRVVVMDSGRIIAEGTPAEVQRDPRVIEAYLGTRRATRLREGVDIEQLTEGDPLGVDYAI</sequence>
<dbReference type="GO" id="GO:0015808">
    <property type="term" value="P:L-alanine transport"/>
    <property type="evidence" value="ECO:0007669"/>
    <property type="project" value="TreeGrafter"/>
</dbReference>
<reference evidence="5 6" key="1">
    <citation type="submission" date="2018-10" db="EMBL/GenBank/DDBJ databases">
        <title>Tessaracoccus antarcticuss sp. nov., isolated from sediment.</title>
        <authorList>
            <person name="Zhou L.Y."/>
            <person name="Du Z.J."/>
        </authorList>
    </citation>
    <scope>NUCLEOTIDE SEQUENCE [LARGE SCALE GENOMIC DNA]</scope>
    <source>
        <strain evidence="5 6">JDX10</strain>
    </source>
</reference>
<evidence type="ECO:0000313" key="5">
    <source>
        <dbReference type="EMBL" id="RMB61602.1"/>
    </source>
</evidence>
<evidence type="ECO:0000313" key="6">
    <source>
        <dbReference type="Proteomes" id="UP000275256"/>
    </source>
</evidence>
<protein>
    <submittedName>
        <fullName evidence="5">ABC transporter ATP-binding protein</fullName>
    </submittedName>
</protein>
<dbReference type="GO" id="GO:0005524">
    <property type="term" value="F:ATP binding"/>
    <property type="evidence" value="ECO:0007669"/>
    <property type="project" value="UniProtKB-KW"/>
</dbReference>
<dbReference type="PANTHER" id="PTHR45772:SF7">
    <property type="entry name" value="AMINO ACID ABC TRANSPORTER ATP-BINDING PROTEIN"/>
    <property type="match status" value="1"/>
</dbReference>
<keyword evidence="2" id="KW-0547">Nucleotide-binding</keyword>
<keyword evidence="3 5" id="KW-0067">ATP-binding</keyword>
<dbReference type="RefSeq" id="WP_121900149.1">
    <property type="nucleotide sequence ID" value="NZ_REFW01000001.1"/>
</dbReference>
<dbReference type="Pfam" id="PF00005">
    <property type="entry name" value="ABC_tran"/>
    <property type="match status" value="1"/>
</dbReference>
<dbReference type="SMART" id="SM00382">
    <property type="entry name" value="AAA"/>
    <property type="match status" value="1"/>
</dbReference>
<evidence type="ECO:0000256" key="2">
    <source>
        <dbReference type="ARBA" id="ARBA00022741"/>
    </source>
</evidence>
<dbReference type="CDD" id="cd03219">
    <property type="entry name" value="ABC_Mj1267_LivG_branched"/>
    <property type="match status" value="1"/>
</dbReference>
<dbReference type="PROSITE" id="PS50893">
    <property type="entry name" value="ABC_TRANSPORTER_2"/>
    <property type="match status" value="1"/>
</dbReference>
<evidence type="ECO:0000256" key="1">
    <source>
        <dbReference type="ARBA" id="ARBA00022448"/>
    </source>
</evidence>
<gene>
    <name evidence="5" type="ORF">EAX62_02935</name>
</gene>
<keyword evidence="1" id="KW-0813">Transport</keyword>
<proteinExistence type="predicted"/>
<dbReference type="InterPro" id="IPR032823">
    <property type="entry name" value="BCA_ABC_TP_C"/>
</dbReference>
<dbReference type="InterPro" id="IPR003593">
    <property type="entry name" value="AAA+_ATPase"/>
</dbReference>
<dbReference type="InterPro" id="IPR051120">
    <property type="entry name" value="ABC_AA/LPS_Transport"/>
</dbReference>
<dbReference type="GO" id="GO:0016887">
    <property type="term" value="F:ATP hydrolysis activity"/>
    <property type="evidence" value="ECO:0007669"/>
    <property type="project" value="InterPro"/>
</dbReference>
<evidence type="ECO:0000259" key="4">
    <source>
        <dbReference type="PROSITE" id="PS50893"/>
    </source>
</evidence>
<comment type="caution">
    <text evidence="5">The sequence shown here is derived from an EMBL/GenBank/DDBJ whole genome shotgun (WGS) entry which is preliminary data.</text>
</comment>
<dbReference type="PANTHER" id="PTHR45772">
    <property type="entry name" value="CONSERVED COMPONENT OF ABC TRANSPORTER FOR NATURAL AMINO ACIDS-RELATED"/>
    <property type="match status" value="1"/>
</dbReference>
<dbReference type="GO" id="GO:1903805">
    <property type="term" value="P:L-valine import across plasma membrane"/>
    <property type="evidence" value="ECO:0007669"/>
    <property type="project" value="TreeGrafter"/>
</dbReference>
<dbReference type="GO" id="GO:0005886">
    <property type="term" value="C:plasma membrane"/>
    <property type="evidence" value="ECO:0007669"/>
    <property type="project" value="TreeGrafter"/>
</dbReference>
<feature type="domain" description="ABC transporter" evidence="4">
    <location>
        <begin position="5"/>
        <end position="274"/>
    </location>
</feature>
<keyword evidence="6" id="KW-1185">Reference proteome</keyword>